<feature type="non-terminal residue" evidence="2">
    <location>
        <position position="1"/>
    </location>
</feature>
<feature type="non-terminal residue" evidence="2">
    <location>
        <position position="167"/>
    </location>
</feature>
<reference evidence="2 3" key="1">
    <citation type="submission" date="2020-04" db="EMBL/GenBank/DDBJ databases">
        <title>Perkinsus chesapeaki whole genome sequence.</title>
        <authorList>
            <person name="Bogema D.R."/>
        </authorList>
    </citation>
    <scope>NUCLEOTIDE SEQUENCE [LARGE SCALE GENOMIC DNA]</scope>
    <source>
        <strain evidence="2">ATCC PRA-425</strain>
    </source>
</reference>
<feature type="region of interest" description="Disordered" evidence="1">
    <location>
        <begin position="20"/>
        <end position="105"/>
    </location>
</feature>
<dbReference type="EMBL" id="JAAPAO010002291">
    <property type="protein sequence ID" value="KAF4647919.1"/>
    <property type="molecule type" value="Genomic_DNA"/>
</dbReference>
<comment type="caution">
    <text evidence="2">The sequence shown here is derived from an EMBL/GenBank/DDBJ whole genome shotgun (WGS) entry which is preliminary data.</text>
</comment>
<proteinExistence type="predicted"/>
<sequence>ADANLDDILPDWALEGAVRRSSRIREAREGSVVSDRSGGGGDDFLERRSKKGRPKRDLDGGKTPSSKKKKKGGQQKSAAARGSSRSTSTSRKDSTRRRPTTKADRFLVRPSGSGKININTVAPLNGDIGFLRMEMSPKAGWSRSGIWRRGITLEKLPLFPPLPLHSH</sequence>
<dbReference type="AlphaFoldDB" id="A0A7J6KMJ4"/>
<gene>
    <name evidence="2" type="ORF">FOL47_003968</name>
</gene>
<protein>
    <submittedName>
        <fullName evidence="2">Uncharacterized protein</fullName>
    </submittedName>
</protein>
<dbReference type="Proteomes" id="UP000591131">
    <property type="component" value="Unassembled WGS sequence"/>
</dbReference>
<organism evidence="2 3">
    <name type="scientific">Perkinsus chesapeaki</name>
    <name type="common">Clam parasite</name>
    <name type="synonym">Perkinsus andrewsi</name>
    <dbReference type="NCBI Taxonomy" id="330153"/>
    <lineage>
        <taxon>Eukaryota</taxon>
        <taxon>Sar</taxon>
        <taxon>Alveolata</taxon>
        <taxon>Perkinsozoa</taxon>
        <taxon>Perkinsea</taxon>
        <taxon>Perkinsida</taxon>
        <taxon>Perkinsidae</taxon>
        <taxon>Perkinsus</taxon>
    </lineage>
</organism>
<dbReference type="OrthoDB" id="483082at2759"/>
<keyword evidence="3" id="KW-1185">Reference proteome</keyword>
<feature type="compositionally biased region" description="Low complexity" evidence="1">
    <location>
        <begin position="74"/>
        <end position="89"/>
    </location>
</feature>
<evidence type="ECO:0000256" key="1">
    <source>
        <dbReference type="SAM" id="MobiDB-lite"/>
    </source>
</evidence>
<evidence type="ECO:0000313" key="3">
    <source>
        <dbReference type="Proteomes" id="UP000591131"/>
    </source>
</evidence>
<accession>A0A7J6KMJ4</accession>
<evidence type="ECO:0000313" key="2">
    <source>
        <dbReference type="EMBL" id="KAF4647919.1"/>
    </source>
</evidence>
<name>A0A7J6KMJ4_PERCH</name>